<dbReference type="Gene3D" id="2.60.40.1670">
    <property type="entry name" value="beta-sandwich domain of Sec23/24"/>
    <property type="match status" value="1"/>
</dbReference>
<proteinExistence type="predicted"/>
<sequence length="99" mass="11888">MIQKVMVSNMLVKEKMQALLCFLSRHLSTKIWYRMLSRPYAFTCVLRLRTSTKFKPGHSYGHFFPDPQYENVQHIICCDFFATYAYDFDFANNVGFYRY</sequence>
<keyword evidence="2" id="KW-1185">Reference proteome</keyword>
<name>A0A5D2IKZ3_GOSTO</name>
<dbReference type="EMBL" id="CM017633">
    <property type="protein sequence ID" value="TYH42851.1"/>
    <property type="molecule type" value="Genomic_DNA"/>
</dbReference>
<evidence type="ECO:0000313" key="2">
    <source>
        <dbReference type="Proteomes" id="UP000322667"/>
    </source>
</evidence>
<gene>
    <name evidence="1" type="ORF">ES332_D11G089900v1</name>
</gene>
<dbReference type="Proteomes" id="UP000322667">
    <property type="component" value="Chromosome D11"/>
</dbReference>
<protein>
    <submittedName>
        <fullName evidence="1">Uncharacterized protein</fullName>
    </submittedName>
</protein>
<dbReference type="AlphaFoldDB" id="A0A5D2IKZ3"/>
<accession>A0A5D2IKZ3</accession>
<evidence type="ECO:0000313" key="1">
    <source>
        <dbReference type="EMBL" id="TYH42850.1"/>
    </source>
</evidence>
<dbReference type="SUPFAM" id="SSF81995">
    <property type="entry name" value="beta-sandwich domain of Sec23/24"/>
    <property type="match status" value="1"/>
</dbReference>
<reference evidence="1 2" key="1">
    <citation type="submission" date="2019-07" db="EMBL/GenBank/DDBJ databases">
        <title>WGS assembly of Gossypium tomentosum.</title>
        <authorList>
            <person name="Chen Z.J."/>
            <person name="Sreedasyam A."/>
            <person name="Ando A."/>
            <person name="Song Q."/>
            <person name="De L."/>
            <person name="Hulse-Kemp A."/>
            <person name="Ding M."/>
            <person name="Ye W."/>
            <person name="Kirkbride R."/>
            <person name="Jenkins J."/>
            <person name="Plott C."/>
            <person name="Lovell J."/>
            <person name="Lin Y.-M."/>
            <person name="Vaughn R."/>
            <person name="Liu B."/>
            <person name="Li W."/>
            <person name="Simpson S."/>
            <person name="Scheffler B."/>
            <person name="Saski C."/>
            <person name="Grover C."/>
            <person name="Hu G."/>
            <person name="Conover J."/>
            <person name="Carlson J."/>
            <person name="Shu S."/>
            <person name="Boston L."/>
            <person name="Williams M."/>
            <person name="Peterson D."/>
            <person name="Mcgee K."/>
            <person name="Jones D."/>
            <person name="Wendel J."/>
            <person name="Stelly D."/>
            <person name="Grimwood J."/>
            <person name="Schmutz J."/>
        </authorList>
    </citation>
    <scope>NUCLEOTIDE SEQUENCE [LARGE SCALE GENOMIC DNA]</scope>
    <source>
        <strain evidence="1">7179.01</strain>
    </source>
</reference>
<dbReference type="EMBL" id="CM017633">
    <property type="protein sequence ID" value="TYH42850.1"/>
    <property type="molecule type" value="Genomic_DNA"/>
</dbReference>
<organism evidence="1 2">
    <name type="scientific">Gossypium tomentosum</name>
    <name type="common">Hawaiian cotton</name>
    <name type="synonym">Gossypium sandvicense</name>
    <dbReference type="NCBI Taxonomy" id="34277"/>
    <lineage>
        <taxon>Eukaryota</taxon>
        <taxon>Viridiplantae</taxon>
        <taxon>Streptophyta</taxon>
        <taxon>Embryophyta</taxon>
        <taxon>Tracheophyta</taxon>
        <taxon>Spermatophyta</taxon>
        <taxon>Magnoliopsida</taxon>
        <taxon>eudicotyledons</taxon>
        <taxon>Gunneridae</taxon>
        <taxon>Pentapetalae</taxon>
        <taxon>rosids</taxon>
        <taxon>malvids</taxon>
        <taxon>Malvales</taxon>
        <taxon>Malvaceae</taxon>
        <taxon>Malvoideae</taxon>
        <taxon>Gossypium</taxon>
    </lineage>
</organism>